<feature type="region of interest" description="Disordered" evidence="5">
    <location>
        <begin position="764"/>
        <end position="787"/>
    </location>
</feature>
<name>A0A6H5IK29_9HYME</name>
<dbReference type="InterPro" id="IPR033468">
    <property type="entry name" value="Metaxin_GST"/>
</dbReference>
<dbReference type="InterPro" id="IPR036282">
    <property type="entry name" value="Glutathione-S-Trfase_C_sf"/>
</dbReference>
<dbReference type="InterPro" id="IPR026928">
    <property type="entry name" value="FAX/IsoI-like"/>
</dbReference>
<dbReference type="CDD" id="cd03193">
    <property type="entry name" value="GST_C_Metaxin"/>
    <property type="match status" value="1"/>
</dbReference>
<feature type="repeat" description="ANK" evidence="4">
    <location>
        <begin position="254"/>
        <end position="286"/>
    </location>
</feature>
<dbReference type="PANTHER" id="PTHR24198">
    <property type="entry name" value="ANKYRIN REPEAT AND PROTEIN KINASE DOMAIN-CONTAINING PROTEIN"/>
    <property type="match status" value="1"/>
</dbReference>
<feature type="region of interest" description="Disordered" evidence="5">
    <location>
        <begin position="1238"/>
        <end position="1299"/>
    </location>
</feature>
<keyword evidence="2" id="KW-0677">Repeat</keyword>
<evidence type="ECO:0000313" key="8">
    <source>
        <dbReference type="EMBL" id="CAB0038583.1"/>
    </source>
</evidence>
<dbReference type="Pfam" id="PF12796">
    <property type="entry name" value="Ank_2"/>
    <property type="match status" value="3"/>
</dbReference>
<dbReference type="OrthoDB" id="5809458at2759"/>
<gene>
    <name evidence="8" type="ORF">TBRA_LOCUS10361</name>
</gene>
<feature type="compositionally biased region" description="Basic and acidic residues" evidence="5">
    <location>
        <begin position="764"/>
        <end position="779"/>
    </location>
</feature>
<dbReference type="SFLD" id="SFLDG01200">
    <property type="entry name" value="SUF1.1"/>
    <property type="match status" value="1"/>
</dbReference>
<dbReference type="InterPro" id="IPR040079">
    <property type="entry name" value="Glutathione_S-Trfase"/>
</dbReference>
<evidence type="ECO:0000256" key="5">
    <source>
        <dbReference type="SAM" id="MobiDB-lite"/>
    </source>
</evidence>
<dbReference type="PROSITE" id="PS50088">
    <property type="entry name" value="ANK_REPEAT"/>
    <property type="match status" value="4"/>
</dbReference>
<feature type="repeat" description="ANK" evidence="4">
    <location>
        <begin position="177"/>
        <end position="209"/>
    </location>
</feature>
<dbReference type="InterPro" id="IPR002110">
    <property type="entry name" value="Ankyrin_rpt"/>
</dbReference>
<reference evidence="8 9" key="1">
    <citation type="submission" date="2020-02" db="EMBL/GenBank/DDBJ databases">
        <authorList>
            <person name="Ferguson B K."/>
        </authorList>
    </citation>
    <scope>NUCLEOTIDE SEQUENCE [LARGE SCALE GENOMIC DNA]</scope>
</reference>
<keyword evidence="3 4" id="KW-0040">ANK repeat</keyword>
<comment type="similarity">
    <text evidence="1">Belongs to the FAX family.</text>
</comment>
<dbReference type="SUPFAM" id="SSF47616">
    <property type="entry name" value="GST C-terminal domain-like"/>
    <property type="match status" value="1"/>
</dbReference>
<organism evidence="8 9">
    <name type="scientific">Trichogramma brassicae</name>
    <dbReference type="NCBI Taxonomy" id="86971"/>
    <lineage>
        <taxon>Eukaryota</taxon>
        <taxon>Metazoa</taxon>
        <taxon>Ecdysozoa</taxon>
        <taxon>Arthropoda</taxon>
        <taxon>Hexapoda</taxon>
        <taxon>Insecta</taxon>
        <taxon>Pterygota</taxon>
        <taxon>Neoptera</taxon>
        <taxon>Endopterygota</taxon>
        <taxon>Hymenoptera</taxon>
        <taxon>Apocrita</taxon>
        <taxon>Proctotrupomorpha</taxon>
        <taxon>Chalcidoidea</taxon>
        <taxon>Trichogrammatidae</taxon>
        <taxon>Trichogramma</taxon>
    </lineage>
</organism>
<feature type="compositionally biased region" description="Low complexity" evidence="5">
    <location>
        <begin position="682"/>
        <end position="716"/>
    </location>
</feature>
<evidence type="ECO:0000259" key="7">
    <source>
        <dbReference type="Pfam" id="PF17172"/>
    </source>
</evidence>
<dbReference type="Gene3D" id="1.20.1050.10">
    <property type="match status" value="1"/>
</dbReference>
<evidence type="ECO:0000256" key="2">
    <source>
        <dbReference type="ARBA" id="ARBA00022737"/>
    </source>
</evidence>
<feature type="region of interest" description="Disordered" evidence="5">
    <location>
        <begin position="650"/>
        <end position="719"/>
    </location>
</feature>
<keyword evidence="9" id="KW-1185">Reference proteome</keyword>
<dbReference type="Pfam" id="PF17171">
    <property type="entry name" value="GST_C_6"/>
    <property type="match status" value="1"/>
</dbReference>
<evidence type="ECO:0000256" key="3">
    <source>
        <dbReference type="ARBA" id="ARBA00023043"/>
    </source>
</evidence>
<dbReference type="Proteomes" id="UP000479190">
    <property type="component" value="Unassembled WGS sequence"/>
</dbReference>
<sequence>MSDHESDASAVNRQKIERLKLLRKNVNWEIEEERNEYFNQFLALVNEWQGSVPNLRDIFQTVEIEWILAKSIKSHKDDINRRPLVDLVINSGYKDEPKVGEDGKPILRRTTPIHCALRSRDYDIVSRLFKIYDRFDVNYTDENGLTHFHAACRCSCDDVVEKFLDLGQDPNLLVTKTGDSPLLLAAKDISKESMELLLRNGANPNLANEEGTTPLHFFCQWEDLCDYDYDLIMMLFELSNDKYQPLRINTQDKSGRTPLHYACKDYYTNIAEWLLRNGAVPCIADADGCTPLHIICENENDDHEELAEILFKLSEENNYKVQVDAQDKLGHTPLQLALRSFNEQVAEVLMRNGANPNLGDAEGSTPLHIISKHVYYDQDSIEKFFKINDEMQQTVQVDAQDKWGRTPLQWAVGDLNPDVVDVLLDRGADLSNFVFPHENDFCKGYDTNNDYEWNKLKLASGALAVVERLEKRGYELDRNDAITIMKFFAKYEILPKSSDLERYRYDDEKFVSQAKKRTIKPSLSLHDLIQLPPEKASKQLTYTDYLKFARSYDLWKLSKSYKKACLMHLCEKMSRGFFRRWALDPILELTRYQLPILCCEMVIRKLENEDLCNKNLLITTAKMTMATETENNGPAAETKDIKEMKDALKDDVLPGDNKQDEAARDNNAEKKEDSTEKKDASETAAAAVATGDAPAAGGDAAAPQAQAQAAAAPTKAPGVHKPNFEKDVVYLYQFPRTPLLPSLSSYCLKVETWLRLNGVKYEVENEPKRERERERKESRTPYNNLETSSFEDNRSALQYTTARTRRAKNPLEYYCSRCAQQRTIIVTRDRFCEKSVARCARTETDFIQKPCIRVLRRYKASTTTTMRQRRRRGSRACRGARVHILYARASGLSRNPTTTTTTTTTGINIRFIHFFQRCYFHDCMPTKSEDRCQCLRSRSYIHTYILDDSKKKKKKKPSKRLIHLSRARKNFNNSGSAAAAATAAAVAAPAAAAAAAAVPGIDEPLAAAATQLPRNVDHKMKFRSKKGQLPFIELNGEETTDSKFILRELGQKFEKDIDAGLSQAQKSVAHATISMIENHLVWVVACWRTKNLDQMLKGYKVNLQHALGTRIPNPVLNFFFKFTFGRKLDWLQGARKVKAQGMGIHTPEEVMQFGCDDLKVLSDMLADKPFFFGDEPTTLDVVAFANLAQILYIDKDITFQLRDYMTENCPNLVGHCSRMKELCFPDWEEICSTLDMNTHLPKPEKTEEKEGKEEAKETKEAKESKEEKEGDKEKADKEEKDVEKDKEVDENKEKDKEGK</sequence>
<dbReference type="InterPro" id="IPR036770">
    <property type="entry name" value="Ankyrin_rpt-contain_sf"/>
</dbReference>
<evidence type="ECO:0000313" key="9">
    <source>
        <dbReference type="Proteomes" id="UP000479190"/>
    </source>
</evidence>
<dbReference type="PANTHER" id="PTHR24198:SF165">
    <property type="entry name" value="ANKYRIN REPEAT-CONTAINING PROTEIN-RELATED"/>
    <property type="match status" value="1"/>
</dbReference>
<dbReference type="SUPFAM" id="SSF48403">
    <property type="entry name" value="Ankyrin repeat"/>
    <property type="match status" value="1"/>
</dbReference>
<evidence type="ECO:0000259" key="6">
    <source>
        <dbReference type="Pfam" id="PF17171"/>
    </source>
</evidence>
<feature type="domain" description="Thioredoxin-like fold" evidence="7">
    <location>
        <begin position="1014"/>
        <end position="1089"/>
    </location>
</feature>
<feature type="compositionally biased region" description="Basic and acidic residues" evidence="5">
    <location>
        <begin position="1241"/>
        <end position="1299"/>
    </location>
</feature>
<dbReference type="InterPro" id="IPR012336">
    <property type="entry name" value="Thioredoxin-like_fold"/>
</dbReference>
<accession>A0A6H5IK29</accession>
<dbReference type="EMBL" id="CADCXV010000917">
    <property type="protein sequence ID" value="CAB0038583.1"/>
    <property type="molecule type" value="Genomic_DNA"/>
</dbReference>
<dbReference type="PROSITE" id="PS50297">
    <property type="entry name" value="ANK_REP_REGION"/>
    <property type="match status" value="4"/>
</dbReference>
<feature type="repeat" description="ANK" evidence="4">
    <location>
        <begin position="403"/>
        <end position="431"/>
    </location>
</feature>
<proteinExistence type="inferred from homology"/>
<dbReference type="SFLD" id="SFLDG01180">
    <property type="entry name" value="SUF1"/>
    <property type="match status" value="1"/>
</dbReference>
<dbReference type="Pfam" id="PF00023">
    <property type="entry name" value="Ank"/>
    <property type="match status" value="1"/>
</dbReference>
<dbReference type="SMART" id="SM00248">
    <property type="entry name" value="ANK"/>
    <property type="match status" value="9"/>
</dbReference>
<evidence type="ECO:0000256" key="4">
    <source>
        <dbReference type="PROSITE-ProRule" id="PRU00023"/>
    </source>
</evidence>
<dbReference type="SFLD" id="SFLDS00019">
    <property type="entry name" value="Glutathione_Transferase_(cytos"/>
    <property type="match status" value="1"/>
</dbReference>
<feature type="compositionally biased region" description="Basic and acidic residues" evidence="5">
    <location>
        <begin position="650"/>
        <end position="681"/>
    </location>
</feature>
<protein>
    <submittedName>
        <fullName evidence="8">Uncharacterized protein</fullName>
    </submittedName>
</protein>
<evidence type="ECO:0000256" key="1">
    <source>
        <dbReference type="ARBA" id="ARBA00006475"/>
    </source>
</evidence>
<feature type="repeat" description="ANK" evidence="4">
    <location>
        <begin position="329"/>
        <end position="361"/>
    </location>
</feature>
<feature type="domain" description="Metaxin glutathione S-transferase" evidence="6">
    <location>
        <begin position="1156"/>
        <end position="1219"/>
    </location>
</feature>
<dbReference type="Gene3D" id="1.25.40.20">
    <property type="entry name" value="Ankyrin repeat-containing domain"/>
    <property type="match status" value="3"/>
</dbReference>
<dbReference type="Pfam" id="PF17172">
    <property type="entry name" value="GST_N_4"/>
    <property type="match status" value="1"/>
</dbReference>